<evidence type="ECO:0000256" key="1">
    <source>
        <dbReference type="ARBA" id="ARBA00004141"/>
    </source>
</evidence>
<organism evidence="8 9">
    <name type="scientific">Cafeteria roenbergensis</name>
    <name type="common">Marine flagellate</name>
    <dbReference type="NCBI Taxonomy" id="33653"/>
    <lineage>
        <taxon>Eukaryota</taxon>
        <taxon>Sar</taxon>
        <taxon>Stramenopiles</taxon>
        <taxon>Bigyra</taxon>
        <taxon>Opalozoa</taxon>
        <taxon>Bicosoecida</taxon>
        <taxon>Cafeteriaceae</taxon>
        <taxon>Cafeteria</taxon>
    </lineage>
</organism>
<feature type="compositionally biased region" description="Low complexity" evidence="5">
    <location>
        <begin position="38"/>
        <end position="52"/>
    </location>
</feature>
<accession>A0A5A8EJN2</accession>
<reference evidence="8 9" key="1">
    <citation type="submission" date="2019-07" db="EMBL/GenBank/DDBJ databases">
        <title>Genomes of Cafeteria roenbergensis.</title>
        <authorList>
            <person name="Fischer M.G."/>
            <person name="Hackl T."/>
            <person name="Roman M."/>
        </authorList>
    </citation>
    <scope>NUCLEOTIDE SEQUENCE [LARGE SCALE GENOMIC DNA]</scope>
    <source>
        <strain evidence="8 9">E4-10P</strain>
    </source>
</reference>
<dbReference type="PRINTS" id="PR00169">
    <property type="entry name" value="KCHANNEL"/>
</dbReference>
<sequence length="1657" mass="173455">MRAVGALGTMRQSESVGGDDLQSSRWAARMPPPRSSRRAATGSESGRSGSKRSSLVSAAHRLRYSLFICLADAGSSHTAYFISVLITFLIVLSCITFSLETLPVFRVASEVNKEPYIVFELIERIAIAVFTVEYVLRLLTYSAVPREEDADSKLLLFEARMLERRAEAASRRDGTYSDGKYDGSSDDDDMDGAFASQAGSDGRGVPRQQAGLSWGDGRAADDVSGDADGSASVALRSFGGGAASAMEAPSPGSGVPTPAEDRHGMRGSGAMRPMPLVLQFGQDAPGVGREGGAPAPTGDPHSAVAAAMADGASSGKGGASWPGSAESRPRWAGGGVVGNGNSDRRGGGGADGANTASPARAARTSILSNMEADGGDELGSLRFVPTAAASSAAAAAAAAVGLSPGDVSSSDSPSVGFPPYDMFKAPSTTRAAQRVSVASDSDSRQAVPGSAPGRTGGAKTGPRAHFSSWTGPSKTGAGVGGSGGAAEGGSPQRKASGKDGLSKTTSGNDLHRANLGLGRSKRRLVQVIGDPSLDPVASGRTARYIKPSKSVRMLSGVMQPGQITEFQRLRLHSNADGAAVTPDGARHRAASSSSRDESGTAHLRSGSRDEGGLGLSIEPRSAVYGGAKAPFSGAAAPQHTAAGAASGLASPGAGASGQEATGGIIARRRASAKVAPAEQISGSSELVQHGGDGGSGSPRMHHLVAFGSSQQPRPRDRGLCQPCRRFCSSVGLLPPGENEGVFESSWSLDEQATKEEARQLADLRSKAASNTCCRRAASELHRVWQFVLAPLNIVDLLAIVPFYIELFAAGSGGVGLTVFRILRLGRVFRIFKLGKSSATLQLMAKVMVASVDALSIIIFFIAIGVILFGALIWIAEGGEYDEAEGAFLRLNEFGTGRERTPFDSIPATAWFVIVTLTTLGYGDQVPTSTLGRFIAGLLALVGILVLALPVTILGANFAYYYSQDEKEKQEAERERFRAQEGFEDDLSDVYSQAGALDELALPGPDRFDADDHDHDDDDDEAEKDPAAFARSMSMHDDVPRWEQRKAAFVPVQAGGYSPALRCFVYNPFVKDDVFADGIAESLAAEVDDRARKHRRLSSARPGVPVTGAKTMAGLGQKGGPAAQATGEAGAHGGPLTGGNRRLSAGAVMTHRPSSSGEGGNESLRLGTQDAAELSYGRDRPRGAGPPPDESHDSGTTRDIFAKLTEARQHREAGPRSRTFAKGLGELAPDGPADWHSGRVHGPAGAAAAMRGAGGAGLGSGGQSTASVGGNMGVSWQLRQVVKQVTRAIRADGTAEAITSVRLEQAELRAALDDTRAGLATALAELRSVTDVLRDQRAVAASSVDRRRSSASVGDTAMQLRQRLTADELRQLVIRHSARPSRTRAAFASAIMSMGALAESMGPFSWLALIGGNFALQWAGFGVAVALQTERFYDMFGTLGFVACTSYAVLSGGAWDNLRARVAAAMVLVWALRLGSFLVYRISRDGGVDKRFAEIRINPVRFFVAWTLQALWILTTALPVYAVAAEGKPSDLAPEDLALVALWGVFFVIEAAADYHKLLFTSNPANKGQFIRTGLWAVSQHPNYAGELGMWWTLAAFCVRGLGGPWVAVLAAPLFETLLLLFVSGIPLLDKAAAKKWGDSAEYKAYTARTAVLVPFLY</sequence>
<dbReference type="InterPro" id="IPR010721">
    <property type="entry name" value="UstE-like"/>
</dbReference>
<evidence type="ECO:0000259" key="7">
    <source>
        <dbReference type="Pfam" id="PF00520"/>
    </source>
</evidence>
<dbReference type="Proteomes" id="UP000322899">
    <property type="component" value="Unassembled WGS sequence"/>
</dbReference>
<protein>
    <recommendedName>
        <fullName evidence="7">Ion transport domain-containing protein</fullName>
    </recommendedName>
</protein>
<feature type="region of interest" description="Disordered" evidence="5">
    <location>
        <begin position="675"/>
        <end position="698"/>
    </location>
</feature>
<evidence type="ECO:0000256" key="2">
    <source>
        <dbReference type="ARBA" id="ARBA00022692"/>
    </source>
</evidence>
<feature type="transmembrane region" description="Helical" evidence="6">
    <location>
        <begin position="933"/>
        <end position="961"/>
    </location>
</feature>
<feature type="transmembrane region" description="Helical" evidence="6">
    <location>
        <begin position="1605"/>
        <end position="1628"/>
    </location>
</feature>
<dbReference type="Pfam" id="PF06966">
    <property type="entry name" value="DUF1295"/>
    <property type="match status" value="1"/>
</dbReference>
<feature type="region of interest" description="Disordered" evidence="5">
    <location>
        <begin position="1175"/>
        <end position="1195"/>
    </location>
</feature>
<feature type="region of interest" description="Disordered" evidence="5">
    <location>
        <begin position="242"/>
        <end position="360"/>
    </location>
</feature>
<evidence type="ECO:0000256" key="3">
    <source>
        <dbReference type="ARBA" id="ARBA00022989"/>
    </source>
</evidence>
<dbReference type="Pfam" id="PF00520">
    <property type="entry name" value="Ion_trans"/>
    <property type="match status" value="1"/>
</dbReference>
<feature type="region of interest" description="Disordered" evidence="5">
    <location>
        <begin position="1"/>
        <end position="52"/>
    </location>
</feature>
<evidence type="ECO:0000313" key="8">
    <source>
        <dbReference type="EMBL" id="KAA0177819.1"/>
    </source>
</evidence>
<feature type="compositionally biased region" description="Low complexity" evidence="5">
    <location>
        <begin position="302"/>
        <end position="313"/>
    </location>
</feature>
<dbReference type="GO" id="GO:0005216">
    <property type="term" value="F:monoatomic ion channel activity"/>
    <property type="evidence" value="ECO:0007669"/>
    <property type="project" value="InterPro"/>
</dbReference>
<feature type="transmembrane region" description="Helical" evidence="6">
    <location>
        <begin position="802"/>
        <end position="822"/>
    </location>
</feature>
<evidence type="ECO:0000256" key="4">
    <source>
        <dbReference type="ARBA" id="ARBA00023136"/>
    </source>
</evidence>
<comment type="caution">
    <text evidence="8">The sequence shown here is derived from an EMBL/GenBank/DDBJ whole genome shotgun (WGS) entry which is preliminary data.</text>
</comment>
<proteinExistence type="predicted"/>
<feature type="transmembrane region" description="Helical" evidence="6">
    <location>
        <begin position="79"/>
        <end position="99"/>
    </location>
</feature>
<dbReference type="GO" id="GO:0016020">
    <property type="term" value="C:membrane"/>
    <property type="evidence" value="ECO:0007669"/>
    <property type="project" value="UniProtKB-SubCell"/>
</dbReference>
<feature type="transmembrane region" description="Helical" evidence="6">
    <location>
        <begin position="904"/>
        <end position="921"/>
    </location>
</feature>
<feature type="transmembrane region" description="Helical" evidence="6">
    <location>
        <begin position="1461"/>
        <end position="1481"/>
    </location>
</feature>
<dbReference type="PANTHER" id="PTHR32251:SF17">
    <property type="entry name" value="STEROID 5-ALPHA REDUCTASE C-TERMINAL DOMAIN-CONTAINING PROTEIN"/>
    <property type="match status" value="1"/>
</dbReference>
<dbReference type="InterPro" id="IPR005821">
    <property type="entry name" value="Ion_trans_dom"/>
</dbReference>
<dbReference type="Gene3D" id="1.20.120.1630">
    <property type="match status" value="1"/>
</dbReference>
<keyword evidence="2 6" id="KW-0812">Transmembrane</keyword>
<gene>
    <name evidence="8" type="ORF">FNF27_00990</name>
</gene>
<dbReference type="PANTHER" id="PTHR32251">
    <property type="entry name" value="3-OXO-5-ALPHA-STEROID 4-DEHYDROGENASE"/>
    <property type="match status" value="1"/>
</dbReference>
<keyword evidence="3 6" id="KW-1133">Transmembrane helix</keyword>
<feature type="region of interest" description="Disordered" evidence="5">
    <location>
        <begin position="173"/>
        <end position="229"/>
    </location>
</feature>
<feature type="compositionally biased region" description="Gly residues" evidence="5">
    <location>
        <begin position="477"/>
        <end position="487"/>
    </location>
</feature>
<evidence type="ECO:0000256" key="5">
    <source>
        <dbReference type="SAM" id="MobiDB-lite"/>
    </source>
</evidence>
<feature type="region of interest" description="Disordered" evidence="5">
    <location>
        <begin position="577"/>
        <end position="614"/>
    </location>
</feature>
<feature type="region of interest" description="Disordered" evidence="5">
    <location>
        <begin position="1090"/>
        <end position="1141"/>
    </location>
</feature>
<feature type="compositionally biased region" description="Basic and acidic residues" evidence="5">
    <location>
        <begin position="173"/>
        <end position="183"/>
    </location>
</feature>
<keyword evidence="4 6" id="KW-0472">Membrane</keyword>
<feature type="transmembrane region" description="Helical" evidence="6">
    <location>
        <begin position="1502"/>
        <end position="1524"/>
    </location>
</feature>
<feature type="region of interest" description="Disordered" evidence="5">
    <location>
        <begin position="431"/>
        <end position="517"/>
    </location>
</feature>
<feature type="transmembrane region" description="Helical" evidence="6">
    <location>
        <begin position="842"/>
        <end position="875"/>
    </location>
</feature>
<comment type="subcellular location">
    <subcellularLocation>
        <location evidence="1">Membrane</location>
        <topology evidence="1">Multi-pass membrane protein</topology>
    </subcellularLocation>
</comment>
<feature type="compositionally biased region" description="Acidic residues" evidence="5">
    <location>
        <begin position="1013"/>
        <end position="1022"/>
    </location>
</feature>
<dbReference type="Gene3D" id="1.20.120.350">
    <property type="entry name" value="Voltage-gated potassium channels. Chain C"/>
    <property type="match status" value="2"/>
</dbReference>
<feature type="transmembrane region" description="Helical" evidence="6">
    <location>
        <begin position="1431"/>
        <end position="1449"/>
    </location>
</feature>
<feature type="transmembrane region" description="Helical" evidence="6">
    <location>
        <begin position="1403"/>
        <end position="1424"/>
    </location>
</feature>
<feature type="region of interest" description="Disordered" evidence="5">
    <location>
        <begin position="1002"/>
        <end position="1022"/>
    </location>
</feature>
<feature type="domain" description="Ion transport" evidence="7">
    <location>
        <begin position="784"/>
        <end position="964"/>
    </location>
</feature>
<dbReference type="OrthoDB" id="201504at2759"/>
<dbReference type="InterPro" id="IPR027359">
    <property type="entry name" value="Volt_channel_dom_sf"/>
</dbReference>
<dbReference type="Gene3D" id="1.10.287.70">
    <property type="match status" value="1"/>
</dbReference>
<evidence type="ECO:0000256" key="6">
    <source>
        <dbReference type="SAM" id="Phobius"/>
    </source>
</evidence>
<dbReference type="SUPFAM" id="SSF81324">
    <property type="entry name" value="Voltage-gated potassium channels"/>
    <property type="match status" value="2"/>
</dbReference>
<feature type="compositionally biased region" description="Polar residues" evidence="5">
    <location>
        <begin position="431"/>
        <end position="440"/>
    </location>
</feature>
<dbReference type="EMBL" id="VLTO01000003">
    <property type="protein sequence ID" value="KAA0177819.1"/>
    <property type="molecule type" value="Genomic_DNA"/>
</dbReference>
<feature type="transmembrane region" description="Helical" evidence="6">
    <location>
        <begin position="1536"/>
        <end position="1552"/>
    </location>
</feature>
<name>A0A5A8EJN2_CAFRO</name>
<evidence type="ECO:0000313" key="9">
    <source>
        <dbReference type="Proteomes" id="UP000322899"/>
    </source>
</evidence>